<dbReference type="RefSeq" id="WP_158009109.1">
    <property type="nucleotide sequence ID" value="NZ_MIQH01000006.1"/>
</dbReference>
<gene>
    <name evidence="2" type="ORF">BGC33_00905</name>
</gene>
<dbReference type="AlphaFoldDB" id="A0A1J8P3R2"/>
<dbReference type="GO" id="GO:0003676">
    <property type="term" value="F:nucleic acid binding"/>
    <property type="evidence" value="ECO:0007669"/>
    <property type="project" value="InterPro"/>
</dbReference>
<evidence type="ECO:0000313" key="3">
    <source>
        <dbReference type="Proteomes" id="UP000182798"/>
    </source>
</evidence>
<dbReference type="PROSITE" id="PS50994">
    <property type="entry name" value="INTEGRASE"/>
    <property type="match status" value="1"/>
</dbReference>
<feature type="non-terminal residue" evidence="2">
    <location>
        <position position="111"/>
    </location>
</feature>
<dbReference type="Gene3D" id="3.30.420.10">
    <property type="entry name" value="Ribonuclease H-like superfamily/Ribonuclease H"/>
    <property type="match status" value="1"/>
</dbReference>
<dbReference type="Pfam" id="PF00665">
    <property type="entry name" value="rve"/>
    <property type="match status" value="1"/>
</dbReference>
<dbReference type="InterPro" id="IPR012337">
    <property type="entry name" value="RNaseH-like_sf"/>
</dbReference>
<organism evidence="2 3">
    <name type="scientific">Bathymodiolus thermophilus thioautotrophic gill symbiont</name>
    <dbReference type="NCBI Taxonomy" id="2360"/>
    <lineage>
        <taxon>Bacteria</taxon>
        <taxon>Pseudomonadati</taxon>
        <taxon>Pseudomonadota</taxon>
        <taxon>Gammaproteobacteria</taxon>
        <taxon>sulfur-oxidizing symbionts</taxon>
    </lineage>
</organism>
<dbReference type="SUPFAM" id="SSF53098">
    <property type="entry name" value="Ribonuclease H-like"/>
    <property type="match status" value="1"/>
</dbReference>
<name>A0A1J8P3R2_9GAMM</name>
<dbReference type="InterPro" id="IPR001584">
    <property type="entry name" value="Integrase_cat-core"/>
</dbReference>
<evidence type="ECO:0000313" key="2">
    <source>
        <dbReference type="EMBL" id="OJA03870.1"/>
    </source>
</evidence>
<sequence>IKTHKKYSYKLRDLGINHANQVWSTGITYIKVAGGMVYMTAIIDWYSKAVLSHKIFNTMNFQLVMSALNDALEKHPHPEIFNTYQSSQYTSEIHIKRLKDLGIQISMDGKG</sequence>
<dbReference type="Proteomes" id="UP000182798">
    <property type="component" value="Unassembled WGS sequence"/>
</dbReference>
<reference evidence="3" key="1">
    <citation type="submission" date="2016-09" db="EMBL/GenBank/DDBJ databases">
        <title>Genome Sequence of Bathymodiolus thermophilus sulfur-oxidizing gill endosymbiont.</title>
        <authorList>
            <person name="Ponnudurai R."/>
            <person name="Kleiner M."/>
            <person name="Sayavedra L."/>
            <person name="Thuermer A."/>
            <person name="Felbeck H."/>
            <person name="Schlueter R."/>
            <person name="Schweder T."/>
            <person name="Markert S."/>
        </authorList>
    </citation>
    <scope>NUCLEOTIDE SEQUENCE [LARGE SCALE GENOMIC DNA]</scope>
    <source>
        <strain evidence="3">BAT/CrabSpa'14</strain>
    </source>
</reference>
<accession>A0A1J8P3R2</accession>
<proteinExistence type="predicted"/>
<comment type="caution">
    <text evidence="2">The sequence shown here is derived from an EMBL/GenBank/DDBJ whole genome shotgun (WGS) entry which is preliminary data.</text>
</comment>
<dbReference type="PANTHER" id="PTHR46889">
    <property type="entry name" value="TRANSPOSASE INSF FOR INSERTION SEQUENCE IS3B-RELATED"/>
    <property type="match status" value="1"/>
</dbReference>
<dbReference type="EMBL" id="MIQH01000006">
    <property type="protein sequence ID" value="OJA03870.1"/>
    <property type="molecule type" value="Genomic_DNA"/>
</dbReference>
<evidence type="ECO:0000259" key="1">
    <source>
        <dbReference type="PROSITE" id="PS50994"/>
    </source>
</evidence>
<dbReference type="InterPro" id="IPR036397">
    <property type="entry name" value="RNaseH_sf"/>
</dbReference>
<dbReference type="GO" id="GO:0015074">
    <property type="term" value="P:DNA integration"/>
    <property type="evidence" value="ECO:0007669"/>
    <property type="project" value="InterPro"/>
</dbReference>
<feature type="non-terminal residue" evidence="2">
    <location>
        <position position="1"/>
    </location>
</feature>
<dbReference type="PANTHER" id="PTHR46889:SF4">
    <property type="entry name" value="TRANSPOSASE INSO FOR INSERTION SEQUENCE ELEMENT IS911B-RELATED"/>
    <property type="match status" value="1"/>
</dbReference>
<dbReference type="OrthoDB" id="5573356at2"/>
<dbReference type="InterPro" id="IPR050900">
    <property type="entry name" value="Transposase_IS3/IS150/IS904"/>
</dbReference>
<protein>
    <submittedName>
        <fullName evidence="2">Transposase</fullName>
    </submittedName>
</protein>
<feature type="domain" description="Integrase catalytic" evidence="1">
    <location>
        <begin position="14"/>
        <end position="111"/>
    </location>
</feature>